<accession>A0A225VIH3</accession>
<dbReference type="Pfam" id="PF00293">
    <property type="entry name" value="NUDIX"/>
    <property type="match status" value="1"/>
</dbReference>
<organism evidence="5 6">
    <name type="scientific">Phytophthora megakarya</name>
    <dbReference type="NCBI Taxonomy" id="4795"/>
    <lineage>
        <taxon>Eukaryota</taxon>
        <taxon>Sar</taxon>
        <taxon>Stramenopiles</taxon>
        <taxon>Oomycota</taxon>
        <taxon>Peronosporomycetes</taxon>
        <taxon>Peronosporales</taxon>
        <taxon>Peronosporaceae</taxon>
        <taxon>Phytophthora</taxon>
    </lineage>
</organism>
<dbReference type="STRING" id="4795.A0A225VIH3"/>
<evidence type="ECO:0000256" key="3">
    <source>
        <dbReference type="SAM" id="SignalP"/>
    </source>
</evidence>
<dbReference type="PANTHER" id="PTHR12629:SF0">
    <property type="entry name" value="DIPHOSPHOINOSITOL-POLYPHOSPHATE DIPHOSPHATASE"/>
    <property type="match status" value="1"/>
</dbReference>
<feature type="domain" description="Nudix hydrolase" evidence="4">
    <location>
        <begin position="201"/>
        <end position="328"/>
    </location>
</feature>
<gene>
    <name evidence="5" type="ORF">PHMEG_00023796</name>
</gene>
<dbReference type="Proteomes" id="UP000198211">
    <property type="component" value="Unassembled WGS sequence"/>
</dbReference>
<keyword evidence="2" id="KW-0378">Hydrolase</keyword>
<dbReference type="GO" id="GO:0016787">
    <property type="term" value="F:hydrolase activity"/>
    <property type="evidence" value="ECO:0007669"/>
    <property type="project" value="UniProtKB-KW"/>
</dbReference>
<dbReference type="InterPro" id="IPR015797">
    <property type="entry name" value="NUDIX_hydrolase-like_dom_sf"/>
</dbReference>
<dbReference type="Gene3D" id="3.90.79.10">
    <property type="entry name" value="Nucleoside Triphosphate Pyrophosphohydrolase"/>
    <property type="match status" value="1"/>
</dbReference>
<dbReference type="GO" id="GO:0046872">
    <property type="term" value="F:metal ion binding"/>
    <property type="evidence" value="ECO:0007669"/>
    <property type="project" value="UniProtKB-KW"/>
</dbReference>
<feature type="signal peptide" evidence="3">
    <location>
        <begin position="1"/>
        <end position="23"/>
    </location>
</feature>
<dbReference type="InterPro" id="IPR000086">
    <property type="entry name" value="NUDIX_hydrolase_dom"/>
</dbReference>
<keyword evidence="3" id="KW-0732">Signal</keyword>
<dbReference type="PROSITE" id="PS51462">
    <property type="entry name" value="NUDIX"/>
    <property type="match status" value="1"/>
</dbReference>
<protein>
    <recommendedName>
        <fullName evidence="4">Nudix hydrolase domain-containing protein</fullName>
    </recommendedName>
</protein>
<dbReference type="EMBL" id="NBNE01005026">
    <property type="protein sequence ID" value="OWZ04320.1"/>
    <property type="molecule type" value="Genomic_DNA"/>
</dbReference>
<dbReference type="AlphaFoldDB" id="A0A225VIH3"/>
<dbReference type="SUPFAM" id="SSF55811">
    <property type="entry name" value="Nudix"/>
    <property type="match status" value="1"/>
</dbReference>
<dbReference type="OrthoDB" id="128927at2759"/>
<keyword evidence="6" id="KW-1185">Reference proteome</keyword>
<reference evidence="6" key="1">
    <citation type="submission" date="2017-03" db="EMBL/GenBank/DDBJ databases">
        <title>Phytopthora megakarya and P. palmivora, two closely related causual agents of cacao black pod achieved similar genome size and gene model numbers by different mechanisms.</title>
        <authorList>
            <person name="Ali S."/>
            <person name="Shao J."/>
            <person name="Larry D.J."/>
            <person name="Kronmiller B."/>
            <person name="Shen D."/>
            <person name="Strem M.D."/>
            <person name="Melnick R.L."/>
            <person name="Guiltinan M.J."/>
            <person name="Tyler B.M."/>
            <person name="Meinhardt L.W."/>
            <person name="Bailey B.A."/>
        </authorList>
    </citation>
    <scope>NUCLEOTIDE SEQUENCE [LARGE SCALE GENOMIC DNA]</scope>
    <source>
        <strain evidence="6">zdho120</strain>
    </source>
</reference>
<dbReference type="PANTHER" id="PTHR12629">
    <property type="entry name" value="DIPHOSPHOINOSITOL POLYPHOSPHATE PHOSPHOHYDROLASE"/>
    <property type="match status" value="1"/>
</dbReference>
<dbReference type="GO" id="GO:0005737">
    <property type="term" value="C:cytoplasm"/>
    <property type="evidence" value="ECO:0007669"/>
    <property type="project" value="TreeGrafter"/>
</dbReference>
<dbReference type="GO" id="GO:0005634">
    <property type="term" value="C:nucleus"/>
    <property type="evidence" value="ECO:0007669"/>
    <property type="project" value="TreeGrafter"/>
</dbReference>
<comment type="caution">
    <text evidence="5">The sequence shown here is derived from an EMBL/GenBank/DDBJ whole genome shotgun (WGS) entry which is preliminary data.</text>
</comment>
<feature type="chain" id="PRO_5012623875" description="Nudix hydrolase domain-containing protein" evidence="3">
    <location>
        <begin position="24"/>
        <end position="356"/>
    </location>
</feature>
<keyword evidence="1" id="KW-0479">Metal-binding</keyword>
<sequence>MRVLSVLAWVALVASTATRSTKADISAIKANVNHTPRELASEHSQVKRSLRYLPSHSNYEDTEDRTIGDKVDDVVMKLDDVTGLNKLDDATGKAKKLVPKLDDALMKNLDGFQTYVTRSALVNQLKGKYKYADELDLSTLKQLSVIEARRPEDIKNFHFSKATGSSLHKHVDDFEGIKRAPKQYMESHVGREAQRYGPNNERMISAGVISRPESQGGGDVLLISGSKPTKGDWLLPKGGWDKGEDVKMSAMREMIEEGGVNTKLLHSLGKRKVSDRDNEYIIYPFMAKSITVYDDYAENVRYRIWVPYNDAIKLLSKRPYLAKLVQQAKKKAKQIAAGKLPEQDKKMRKFLLDVTE</sequence>
<proteinExistence type="predicted"/>
<evidence type="ECO:0000313" key="6">
    <source>
        <dbReference type="Proteomes" id="UP000198211"/>
    </source>
</evidence>
<evidence type="ECO:0000313" key="5">
    <source>
        <dbReference type="EMBL" id="OWZ04320.1"/>
    </source>
</evidence>
<evidence type="ECO:0000256" key="2">
    <source>
        <dbReference type="ARBA" id="ARBA00022801"/>
    </source>
</evidence>
<evidence type="ECO:0000259" key="4">
    <source>
        <dbReference type="PROSITE" id="PS51462"/>
    </source>
</evidence>
<name>A0A225VIH3_9STRA</name>
<evidence type="ECO:0000256" key="1">
    <source>
        <dbReference type="ARBA" id="ARBA00022723"/>
    </source>
</evidence>